<dbReference type="GeneID" id="19274232"/>
<reference evidence="7" key="1">
    <citation type="journal article" date="2015" name="BMC Genomics">
        <title>Genomic and transcriptomic analysis of the endophytic fungus Pestalotiopsis fici reveals its lifestyle and high potential for synthesis of natural products.</title>
        <authorList>
            <person name="Wang X."/>
            <person name="Zhang X."/>
            <person name="Liu L."/>
            <person name="Xiang M."/>
            <person name="Wang W."/>
            <person name="Sun X."/>
            <person name="Che Y."/>
            <person name="Guo L."/>
            <person name="Liu G."/>
            <person name="Guo L."/>
            <person name="Wang C."/>
            <person name="Yin W.B."/>
            <person name="Stadler M."/>
            <person name="Zhang X."/>
            <person name="Liu X."/>
        </authorList>
    </citation>
    <scope>NUCLEOTIDE SEQUENCE [LARGE SCALE GENOMIC DNA]</scope>
    <source>
        <strain evidence="7">W106-1 / CGMCC3.15140</strain>
    </source>
</reference>
<dbReference type="InterPro" id="IPR010730">
    <property type="entry name" value="HET"/>
</dbReference>
<dbReference type="STRING" id="1229662.W3X2I0"/>
<evidence type="ECO:0000256" key="3">
    <source>
        <dbReference type="ARBA" id="ARBA00022777"/>
    </source>
</evidence>
<feature type="domain" description="Alpha-type protein kinase" evidence="5">
    <location>
        <begin position="751"/>
        <end position="987"/>
    </location>
</feature>
<dbReference type="HOGENOM" id="CLU_295126_0_0_1"/>
<dbReference type="AlphaFoldDB" id="W3X2I0"/>
<dbReference type="OrthoDB" id="194358at2759"/>
<dbReference type="eggNOG" id="KOG0504">
    <property type="taxonomic scope" value="Eukaryota"/>
</dbReference>
<keyword evidence="1" id="KW-0723">Serine/threonine-protein kinase</keyword>
<dbReference type="KEGG" id="pfy:PFICI_09219"/>
<dbReference type="PROSITE" id="PS51158">
    <property type="entry name" value="ALPHA_KINASE"/>
    <property type="match status" value="1"/>
</dbReference>
<dbReference type="PANTHER" id="PTHR10622">
    <property type="entry name" value="HET DOMAIN-CONTAINING PROTEIN"/>
    <property type="match status" value="1"/>
</dbReference>
<keyword evidence="2" id="KW-0808">Transferase</keyword>
<dbReference type="EMBL" id="KI912114">
    <property type="protein sequence ID" value="ETS79366.1"/>
    <property type="molecule type" value="Genomic_DNA"/>
</dbReference>
<dbReference type="RefSeq" id="XP_007835991.1">
    <property type="nucleotide sequence ID" value="XM_007837800.1"/>
</dbReference>
<accession>W3X2I0</accession>
<evidence type="ECO:0000256" key="1">
    <source>
        <dbReference type="ARBA" id="ARBA00022527"/>
    </source>
</evidence>
<keyword evidence="7" id="KW-1185">Reference proteome</keyword>
<dbReference type="InterPro" id="IPR058525">
    <property type="entry name" value="DUF8212"/>
</dbReference>
<dbReference type="SUPFAM" id="SSF56112">
    <property type="entry name" value="Protein kinase-like (PK-like)"/>
    <property type="match status" value="1"/>
</dbReference>
<dbReference type="Pfam" id="PF26640">
    <property type="entry name" value="DUF8212"/>
    <property type="match status" value="1"/>
</dbReference>
<evidence type="ECO:0000313" key="7">
    <source>
        <dbReference type="Proteomes" id="UP000030651"/>
    </source>
</evidence>
<proteinExistence type="predicted"/>
<dbReference type="InParanoid" id="W3X2I0"/>
<evidence type="ECO:0000256" key="4">
    <source>
        <dbReference type="SAM" id="MobiDB-lite"/>
    </source>
</evidence>
<dbReference type="Pfam" id="PF02816">
    <property type="entry name" value="Alpha_kinase"/>
    <property type="match status" value="1"/>
</dbReference>
<keyword evidence="3" id="KW-0418">Kinase</keyword>
<feature type="compositionally biased region" description="Polar residues" evidence="4">
    <location>
        <begin position="577"/>
        <end position="591"/>
    </location>
</feature>
<feature type="region of interest" description="Disordered" evidence="4">
    <location>
        <begin position="577"/>
        <end position="609"/>
    </location>
</feature>
<dbReference type="InterPro" id="IPR011009">
    <property type="entry name" value="Kinase-like_dom_sf"/>
</dbReference>
<dbReference type="Pfam" id="PF06985">
    <property type="entry name" value="HET"/>
    <property type="match status" value="1"/>
</dbReference>
<dbReference type="PANTHER" id="PTHR10622:SF10">
    <property type="entry name" value="HET DOMAIN-CONTAINING PROTEIN"/>
    <property type="match status" value="1"/>
</dbReference>
<evidence type="ECO:0000313" key="6">
    <source>
        <dbReference type="EMBL" id="ETS79366.1"/>
    </source>
</evidence>
<evidence type="ECO:0000259" key="5">
    <source>
        <dbReference type="PROSITE" id="PS51158"/>
    </source>
</evidence>
<sequence length="1026" mass="118079">MDINIPAYAILSHTWGPDSEEVSFQDAQEYERIPPTMGRRKFDGSCAQAVKDGLDYVWIDTCCIDKTNSTELSEAINSMFRWYADASICYAYLSDVDGYVDQWDTDSAFSHSRWFSRGWTLQELIAPKVLRFYRNDWDCLGTKRELCPVLVSTTGIPRQFLLGVMDLNEASVAQRMSWAAKRSTRRKEDLAYCLLGLFDISMPMIYGDGDRAFIRLQEEIMRQNRDDSILAWGLQRIALSDCPRGALATSPADFSSSGRIVPSEHENELLDPVHVAGGSLQLHRCLHEDESGHSFIILHCRLNDDPDRVIAIPVTKSASPGLSDKYERLYDRDLSLLSVPASKTLPKVLRLLTTVHRGGESSNSQLTFYIDNSVERFVKVAEVEPRVWWDEERDMIVPTVQTNGSDVRKVCIRLKPLKTEEFDVLVILDPKNQDSQPRVEWHVLICSQAIELDTVLQNLDSLKPDEFGKHGANNGRRGLHVGIRPELVGNRTMFVVRVESTKWSKEDTVDISYAMGQISIMNDLLHGFQDEYTATNEYMHVQQQIDQEEEKLEPMRVRMTDLDRQILKLQQEKEQLSNSLQHASLRSTMLRNEQDSKSDEMRRSSSITNTTQGLLAEEYKHKLAMKLVHNWHSLFPKPWYHSNAETIHTQDALTLNELSEFEHISHSRGHGFEVLSFISVRKATVVWPKLADEPLDFYESLRDRYSLQYDGVEYKSYEDIANYHRLQYERAERESMAAWTRVQPLGREVSRPQWDASGWLDETVQALAVMSNAAGHDSRILHNLIAGDNDTDVNYAPLTIYAHSKPFEENSNMLYSYAKIACSSNEFFIQTSKKTQSHWLDLFTKRIRSMELTRTFALEFNALLGYGHKPLDCLVYIPFTRSGDSDRENYLLPDRLRMPTDRDEVFDNDASYIFTEAFSHFTLERSRGSLFVDKIIAHGNNILAAEILTDSYERFQEYGTKRARDGLKDFSTHECNDICRELRIQTTQEQLGAGELHFRETWLVRKETTCCSNKLCRKILYLGRSN</sequence>
<organism evidence="6 7">
    <name type="scientific">Pestalotiopsis fici (strain W106-1 / CGMCC3.15140)</name>
    <dbReference type="NCBI Taxonomy" id="1229662"/>
    <lineage>
        <taxon>Eukaryota</taxon>
        <taxon>Fungi</taxon>
        <taxon>Dikarya</taxon>
        <taxon>Ascomycota</taxon>
        <taxon>Pezizomycotina</taxon>
        <taxon>Sordariomycetes</taxon>
        <taxon>Xylariomycetidae</taxon>
        <taxon>Amphisphaeriales</taxon>
        <taxon>Sporocadaceae</taxon>
        <taxon>Pestalotiopsis</taxon>
    </lineage>
</organism>
<dbReference type="GO" id="GO:0005524">
    <property type="term" value="F:ATP binding"/>
    <property type="evidence" value="ECO:0007669"/>
    <property type="project" value="InterPro"/>
</dbReference>
<dbReference type="InterPro" id="IPR004166">
    <property type="entry name" value="a-kinase_dom"/>
</dbReference>
<dbReference type="Proteomes" id="UP000030651">
    <property type="component" value="Unassembled WGS sequence"/>
</dbReference>
<evidence type="ECO:0000256" key="2">
    <source>
        <dbReference type="ARBA" id="ARBA00022679"/>
    </source>
</evidence>
<name>W3X2I0_PESFW</name>
<gene>
    <name evidence="6" type="ORF">PFICI_09219</name>
</gene>
<feature type="compositionally biased region" description="Basic and acidic residues" evidence="4">
    <location>
        <begin position="592"/>
        <end position="603"/>
    </location>
</feature>
<dbReference type="GO" id="GO:0004674">
    <property type="term" value="F:protein serine/threonine kinase activity"/>
    <property type="evidence" value="ECO:0007669"/>
    <property type="project" value="UniProtKB-KW"/>
</dbReference>
<dbReference type="Gene3D" id="3.20.200.10">
    <property type="entry name" value="MHCK/EF2 kinase"/>
    <property type="match status" value="1"/>
</dbReference>
<protein>
    <recommendedName>
        <fullName evidence="5">Alpha-type protein kinase domain-containing protein</fullName>
    </recommendedName>
</protein>